<evidence type="ECO:0000259" key="2">
    <source>
        <dbReference type="Pfam" id="PF14111"/>
    </source>
</evidence>
<feature type="compositionally biased region" description="Polar residues" evidence="1">
    <location>
        <begin position="291"/>
        <end position="308"/>
    </location>
</feature>
<dbReference type="PANTHER" id="PTHR31286:SF99">
    <property type="entry name" value="DUF4283 DOMAIN-CONTAINING PROTEIN"/>
    <property type="match status" value="1"/>
</dbReference>
<reference evidence="3 4" key="1">
    <citation type="journal article" date="2021" name="Commun. Biol.">
        <title>The genome of Shorea leprosula (Dipterocarpaceae) highlights the ecological relevance of drought in aseasonal tropical rainforests.</title>
        <authorList>
            <person name="Ng K.K.S."/>
            <person name="Kobayashi M.J."/>
            <person name="Fawcett J.A."/>
            <person name="Hatakeyama M."/>
            <person name="Paape T."/>
            <person name="Ng C.H."/>
            <person name="Ang C.C."/>
            <person name="Tnah L.H."/>
            <person name="Lee C.T."/>
            <person name="Nishiyama T."/>
            <person name="Sese J."/>
            <person name="O'Brien M.J."/>
            <person name="Copetti D."/>
            <person name="Mohd Noor M.I."/>
            <person name="Ong R.C."/>
            <person name="Putra M."/>
            <person name="Sireger I.Z."/>
            <person name="Indrioko S."/>
            <person name="Kosugi Y."/>
            <person name="Izuno A."/>
            <person name="Isagi Y."/>
            <person name="Lee S.L."/>
            <person name="Shimizu K.K."/>
        </authorList>
    </citation>
    <scope>NUCLEOTIDE SEQUENCE [LARGE SCALE GENOMIC DNA]</scope>
    <source>
        <strain evidence="3">214</strain>
    </source>
</reference>
<evidence type="ECO:0000313" key="3">
    <source>
        <dbReference type="EMBL" id="GKV14724.1"/>
    </source>
</evidence>
<evidence type="ECO:0000313" key="4">
    <source>
        <dbReference type="Proteomes" id="UP001054252"/>
    </source>
</evidence>
<dbReference type="EMBL" id="BPVZ01000041">
    <property type="protein sequence ID" value="GKV14724.1"/>
    <property type="molecule type" value="Genomic_DNA"/>
</dbReference>
<dbReference type="Proteomes" id="UP001054252">
    <property type="component" value="Unassembled WGS sequence"/>
</dbReference>
<sequence length="555" mass="60489">MDSLSLEPPPAVLAAIPPPPTPPPPDILALLPPPVGPTPPTFPPMPVSPNERFPPGTKSFKDTLVEGSAFVTPPLVTYEELVAANKAFDSSSPMLEDGSNPTQVKVPKVRIPKEIWQRLCAPWTNAVIIKLLGKSINYHVLHARLLKEWRTENEFEVIDVGLGYYIVKLSSPQDCYKVLTGGPYKMFDHYLVVQPWELGFHPAQAKAPKTTQIGKPIKVDPTTLLATRGQFARVCVEVDLSQPLPSSVDLDLEDLPQSLILALKPDYVDNNMVYGPWMVQQRKQRRRPPQHWQSEPQSKDAPTSQPLVTENSTLPYLIQVQPMVFDRHAKYAIPPKPTANRCEAIADIMDEDLNLQASKKGKEVDVARSSPHEKALTGSISLMNIIPSSSSITHENAQAQAHAGQHGPVASIPPPTPSTSFIKPKPKHVKKNTKPLGLVSKVMKNPHPKPYDPPPVVKKSIDIIELELPSSQPPRHPPPKSYLSPVILPVSMAHSSSPQLPLPFLGSSGMGPLATATCSTESPLAISEPSLIMAVSSPPTAVMNILAIKIEKSSS</sequence>
<dbReference type="InterPro" id="IPR025558">
    <property type="entry name" value="DUF4283"/>
</dbReference>
<accession>A0AAV5JJ52</accession>
<proteinExistence type="predicted"/>
<organism evidence="3 4">
    <name type="scientific">Rubroshorea leprosula</name>
    <dbReference type="NCBI Taxonomy" id="152421"/>
    <lineage>
        <taxon>Eukaryota</taxon>
        <taxon>Viridiplantae</taxon>
        <taxon>Streptophyta</taxon>
        <taxon>Embryophyta</taxon>
        <taxon>Tracheophyta</taxon>
        <taxon>Spermatophyta</taxon>
        <taxon>Magnoliopsida</taxon>
        <taxon>eudicotyledons</taxon>
        <taxon>Gunneridae</taxon>
        <taxon>Pentapetalae</taxon>
        <taxon>rosids</taxon>
        <taxon>malvids</taxon>
        <taxon>Malvales</taxon>
        <taxon>Dipterocarpaceae</taxon>
        <taxon>Rubroshorea</taxon>
    </lineage>
</organism>
<gene>
    <name evidence="3" type="ORF">SLEP1_g25550</name>
</gene>
<comment type="caution">
    <text evidence="3">The sequence shown here is derived from an EMBL/GenBank/DDBJ whole genome shotgun (WGS) entry which is preliminary data.</text>
</comment>
<keyword evidence="4" id="KW-1185">Reference proteome</keyword>
<feature type="region of interest" description="Disordered" evidence="1">
    <location>
        <begin position="1"/>
        <end position="43"/>
    </location>
</feature>
<dbReference type="AlphaFoldDB" id="A0AAV5JJ52"/>
<dbReference type="InterPro" id="IPR040256">
    <property type="entry name" value="At4g02000-like"/>
</dbReference>
<feature type="domain" description="DUF4283" evidence="2">
    <location>
        <begin position="123"/>
        <end position="203"/>
    </location>
</feature>
<dbReference type="PANTHER" id="PTHR31286">
    <property type="entry name" value="GLYCINE-RICH CELL WALL STRUCTURAL PROTEIN 1.8-LIKE"/>
    <property type="match status" value="1"/>
</dbReference>
<protein>
    <recommendedName>
        <fullName evidence="2">DUF4283 domain-containing protein</fullName>
    </recommendedName>
</protein>
<feature type="region of interest" description="Disordered" evidence="1">
    <location>
        <begin position="393"/>
        <end position="432"/>
    </location>
</feature>
<feature type="region of interest" description="Disordered" evidence="1">
    <location>
        <begin position="281"/>
        <end position="308"/>
    </location>
</feature>
<dbReference type="Pfam" id="PF14111">
    <property type="entry name" value="DUF4283"/>
    <property type="match status" value="1"/>
</dbReference>
<feature type="compositionally biased region" description="Low complexity" evidence="1">
    <location>
        <begin position="397"/>
        <end position="407"/>
    </location>
</feature>
<name>A0AAV5JJ52_9ROSI</name>
<feature type="compositionally biased region" description="Pro residues" evidence="1">
    <location>
        <begin position="7"/>
        <end position="43"/>
    </location>
</feature>
<evidence type="ECO:0000256" key="1">
    <source>
        <dbReference type="SAM" id="MobiDB-lite"/>
    </source>
</evidence>